<feature type="compositionally biased region" description="Low complexity" evidence="4">
    <location>
        <begin position="16"/>
        <end position="35"/>
    </location>
</feature>
<keyword evidence="5" id="KW-0812">Transmembrane</keyword>
<evidence type="ECO:0000256" key="4">
    <source>
        <dbReference type="SAM" id="MobiDB-lite"/>
    </source>
</evidence>
<dbReference type="RefSeq" id="WP_231448683.1">
    <property type="nucleotide sequence ID" value="NZ_JAJOMB010000025.1"/>
</dbReference>
<keyword evidence="1" id="KW-0808">Transferase</keyword>
<dbReference type="CDD" id="cd16917">
    <property type="entry name" value="HATPase_UhpB-NarQ-NarX-like"/>
    <property type="match status" value="1"/>
</dbReference>
<feature type="transmembrane region" description="Helical" evidence="5">
    <location>
        <begin position="185"/>
        <end position="206"/>
    </location>
</feature>
<evidence type="ECO:0000259" key="6">
    <source>
        <dbReference type="SMART" id="SM00387"/>
    </source>
</evidence>
<dbReference type="GO" id="GO:0000155">
    <property type="term" value="F:phosphorelay sensor kinase activity"/>
    <property type="evidence" value="ECO:0007669"/>
    <property type="project" value="InterPro"/>
</dbReference>
<dbReference type="InterPro" id="IPR050482">
    <property type="entry name" value="Sensor_HK_TwoCompSys"/>
</dbReference>
<dbReference type="Pfam" id="PF02518">
    <property type="entry name" value="HATPase_c"/>
    <property type="match status" value="1"/>
</dbReference>
<dbReference type="EMBL" id="JAJOMB010000025">
    <property type="protein sequence ID" value="MCD5315862.1"/>
    <property type="molecule type" value="Genomic_DNA"/>
</dbReference>
<evidence type="ECO:0000256" key="3">
    <source>
        <dbReference type="ARBA" id="ARBA00023012"/>
    </source>
</evidence>
<proteinExistence type="predicted"/>
<evidence type="ECO:0000256" key="2">
    <source>
        <dbReference type="ARBA" id="ARBA00022777"/>
    </source>
</evidence>
<comment type="caution">
    <text evidence="7">The sequence shown here is derived from an EMBL/GenBank/DDBJ whole genome shotgun (WGS) entry which is preliminary data.</text>
</comment>
<evidence type="ECO:0000313" key="7">
    <source>
        <dbReference type="EMBL" id="MCD5315862.1"/>
    </source>
</evidence>
<organism evidence="7 8">
    <name type="scientific">Kineosporia babensis</name>
    <dbReference type="NCBI Taxonomy" id="499548"/>
    <lineage>
        <taxon>Bacteria</taxon>
        <taxon>Bacillati</taxon>
        <taxon>Actinomycetota</taxon>
        <taxon>Actinomycetes</taxon>
        <taxon>Kineosporiales</taxon>
        <taxon>Kineosporiaceae</taxon>
        <taxon>Kineosporia</taxon>
    </lineage>
</organism>
<dbReference type="InterPro" id="IPR011712">
    <property type="entry name" value="Sig_transdc_His_kin_sub3_dim/P"/>
</dbReference>
<dbReference type="Gene3D" id="3.30.565.10">
    <property type="entry name" value="Histidine kinase-like ATPase, C-terminal domain"/>
    <property type="match status" value="1"/>
</dbReference>
<feature type="transmembrane region" description="Helical" evidence="5">
    <location>
        <begin position="54"/>
        <end position="79"/>
    </location>
</feature>
<keyword evidence="3" id="KW-0902">Two-component regulatory system</keyword>
<dbReference type="GO" id="GO:0016020">
    <property type="term" value="C:membrane"/>
    <property type="evidence" value="ECO:0007669"/>
    <property type="project" value="InterPro"/>
</dbReference>
<evidence type="ECO:0000313" key="8">
    <source>
        <dbReference type="Proteomes" id="UP001138997"/>
    </source>
</evidence>
<dbReference type="PANTHER" id="PTHR24421">
    <property type="entry name" value="NITRATE/NITRITE SENSOR PROTEIN NARX-RELATED"/>
    <property type="match status" value="1"/>
</dbReference>
<gene>
    <name evidence="7" type="ORF">LR394_33710</name>
</gene>
<name>A0A9X1NIV7_9ACTN</name>
<protein>
    <submittedName>
        <fullName evidence="7">Histidine kinase</fullName>
    </submittedName>
</protein>
<sequence length="464" mass="48244">MTRPTTAAPTRPPTGPVTGTARTAGAARTRAGNAGRARDLVEPRHWVSGATESIAGLCQFVLLLRLGATLMLVVAAVLIDPDPRTLLLGTLIAAAVTAAELAVLVRRPTAVVHWLGFVVVELAAGAAIVALMQGGPVFFSFTCGSAAVFGVTAGLRAWPVWVLQTVAAYAAVAWIIRLDHVPATLAVYLTGVPTLYILIGLAAATARTAVVRHVNLARSALDAIERSAVAAERTRVARELHDSVEKTLRGLAFAADSLPEAVHTRPHLAADLARTVATGAATAADEARELLGMLRADDLDATLAEAIERACREWAAKTGLIVHTQLDEDPPVHVELPVRHEVLRIVREALGNVAKHAGATHTWVDLTLEGSTLRLMIKDDGHGFTVPHDLTALSGAGHYGVVGMAERAQQIGGRLKVFSGADLGAVGGTQVVLWAPATHATATPTTAGTARAGGHPNGANPVSP</sequence>
<feature type="compositionally biased region" description="Low complexity" evidence="4">
    <location>
        <begin position="443"/>
        <end position="454"/>
    </location>
</feature>
<dbReference type="Gene3D" id="1.20.5.1930">
    <property type="match status" value="1"/>
</dbReference>
<feature type="domain" description="Histidine kinase/HSP90-like ATPase" evidence="6">
    <location>
        <begin position="337"/>
        <end position="439"/>
    </location>
</feature>
<keyword evidence="5" id="KW-0472">Membrane</keyword>
<keyword evidence="2 7" id="KW-0418">Kinase</keyword>
<dbReference type="AlphaFoldDB" id="A0A9X1NIV7"/>
<reference evidence="7" key="1">
    <citation type="submission" date="2021-11" db="EMBL/GenBank/DDBJ databases">
        <title>Streptomyces corallinus and Kineosporia corallina sp. nov., two new coral-derived marine actinobacteria.</title>
        <authorList>
            <person name="Buangrab K."/>
            <person name="Sutthacheep M."/>
            <person name="Yeemin T."/>
            <person name="Harunari E."/>
            <person name="Igarashi Y."/>
            <person name="Sripreechasak P."/>
            <person name="Kanchanasin P."/>
            <person name="Tanasupawat S."/>
            <person name="Phongsopitanun W."/>
        </authorList>
    </citation>
    <scope>NUCLEOTIDE SEQUENCE</scope>
    <source>
        <strain evidence="7">JCM 31032</strain>
    </source>
</reference>
<evidence type="ECO:0000256" key="5">
    <source>
        <dbReference type="SAM" id="Phobius"/>
    </source>
</evidence>
<dbReference type="GO" id="GO:0046983">
    <property type="term" value="F:protein dimerization activity"/>
    <property type="evidence" value="ECO:0007669"/>
    <property type="project" value="InterPro"/>
</dbReference>
<dbReference type="SUPFAM" id="SSF55874">
    <property type="entry name" value="ATPase domain of HSP90 chaperone/DNA topoisomerase II/histidine kinase"/>
    <property type="match status" value="1"/>
</dbReference>
<dbReference type="SMART" id="SM00387">
    <property type="entry name" value="HATPase_c"/>
    <property type="match status" value="1"/>
</dbReference>
<feature type="transmembrane region" description="Helical" evidence="5">
    <location>
        <begin position="111"/>
        <end position="130"/>
    </location>
</feature>
<feature type="region of interest" description="Disordered" evidence="4">
    <location>
        <begin position="443"/>
        <end position="464"/>
    </location>
</feature>
<keyword evidence="5" id="KW-1133">Transmembrane helix</keyword>
<accession>A0A9X1NIV7</accession>
<dbReference type="Proteomes" id="UP001138997">
    <property type="component" value="Unassembled WGS sequence"/>
</dbReference>
<dbReference type="InterPro" id="IPR036890">
    <property type="entry name" value="HATPase_C_sf"/>
</dbReference>
<feature type="transmembrane region" description="Helical" evidence="5">
    <location>
        <begin position="86"/>
        <end position="105"/>
    </location>
</feature>
<dbReference type="InterPro" id="IPR003594">
    <property type="entry name" value="HATPase_dom"/>
</dbReference>
<keyword evidence="8" id="KW-1185">Reference proteome</keyword>
<feature type="transmembrane region" description="Helical" evidence="5">
    <location>
        <begin position="161"/>
        <end position="178"/>
    </location>
</feature>
<evidence type="ECO:0000256" key="1">
    <source>
        <dbReference type="ARBA" id="ARBA00022679"/>
    </source>
</evidence>
<feature type="region of interest" description="Disordered" evidence="4">
    <location>
        <begin position="1"/>
        <end position="36"/>
    </location>
</feature>
<dbReference type="Pfam" id="PF07730">
    <property type="entry name" value="HisKA_3"/>
    <property type="match status" value="1"/>
</dbReference>